<keyword evidence="2" id="KW-1185">Reference proteome</keyword>
<comment type="caution">
    <text evidence="1">The sequence shown here is derived from an EMBL/GenBank/DDBJ whole genome shotgun (WGS) entry which is preliminary data.</text>
</comment>
<name>A0ABU1AVN9_9BACT</name>
<organism evidence="1 2">
    <name type="scientific">Thalassobacterium maritimum</name>
    <dbReference type="NCBI Taxonomy" id="3041265"/>
    <lineage>
        <taxon>Bacteria</taxon>
        <taxon>Pseudomonadati</taxon>
        <taxon>Verrucomicrobiota</taxon>
        <taxon>Opitutia</taxon>
        <taxon>Puniceicoccales</taxon>
        <taxon>Coraliomargaritaceae</taxon>
        <taxon>Thalassobacterium</taxon>
    </lineage>
</organism>
<dbReference type="EMBL" id="JARXHW010000026">
    <property type="protein sequence ID" value="MDQ8208212.1"/>
    <property type="molecule type" value="Genomic_DNA"/>
</dbReference>
<proteinExistence type="predicted"/>
<protein>
    <submittedName>
        <fullName evidence="1">Uncharacterized protein</fullName>
    </submittedName>
</protein>
<evidence type="ECO:0000313" key="1">
    <source>
        <dbReference type="EMBL" id="MDQ8208212.1"/>
    </source>
</evidence>
<reference evidence="1 2" key="1">
    <citation type="submission" date="2023-04" db="EMBL/GenBank/DDBJ databases">
        <title>A novel bacteria isolated from coastal sediment.</title>
        <authorList>
            <person name="Liu X.-J."/>
            <person name="Du Z.-J."/>
        </authorList>
    </citation>
    <scope>NUCLEOTIDE SEQUENCE [LARGE SCALE GENOMIC DNA]</scope>
    <source>
        <strain evidence="1 2">SDUM461003</strain>
    </source>
</reference>
<gene>
    <name evidence="1" type="ORF">QEH52_11880</name>
</gene>
<dbReference type="Proteomes" id="UP001225316">
    <property type="component" value="Unassembled WGS sequence"/>
</dbReference>
<sequence length="279" mass="32418">MVDQRDHNSVFVCYGDGVFLQPRDQIVRDAEGLGIFDAIEVWDRARLMETPEYRSLDKNIKDHTGSMYFWWKPFIIRKALEDVAPGGLVFYSDSGRYDGGFRLSTGAKYLIEEFRSSGFTGVLVPQFGSNQQWTRKECFEQMDCNTSKYRNSPQIQATFSMWIKSESTMAAITEWENCCRDFNLVGDVGEDRKQFQSSSFKAHRHDQSILTLVSLKHQLNYLTLGEELTHQCLKYLGRVKEVNVEFKKTEFVAEAHATQRVLMPLALKYMRRKLKLQEI</sequence>
<evidence type="ECO:0000313" key="2">
    <source>
        <dbReference type="Proteomes" id="UP001225316"/>
    </source>
</evidence>
<accession>A0ABU1AVN9</accession>